<gene>
    <name evidence="4" type="ORF">BJ958_000407</name>
</gene>
<dbReference type="Pfam" id="PF01571">
    <property type="entry name" value="GCV_T"/>
    <property type="match status" value="1"/>
</dbReference>
<dbReference type="Gene3D" id="3.30.1360.120">
    <property type="entry name" value="Probable tRNA modification gtpase trme, domain 1"/>
    <property type="match status" value="1"/>
</dbReference>
<feature type="domain" description="GCVT N-terminal" evidence="2">
    <location>
        <begin position="19"/>
        <end position="269"/>
    </location>
</feature>
<keyword evidence="4" id="KW-0808">Transferase</keyword>
<feature type="domain" description="Aminomethyltransferase C-terminal" evidence="3">
    <location>
        <begin position="288"/>
        <end position="364"/>
    </location>
</feature>
<dbReference type="SUPFAM" id="SSF101790">
    <property type="entry name" value="Aminomethyltransferase beta-barrel domain"/>
    <property type="match status" value="1"/>
</dbReference>
<reference evidence="4 5" key="1">
    <citation type="submission" date="2020-07" db="EMBL/GenBank/DDBJ databases">
        <title>Sequencing the genomes of 1000 actinobacteria strains.</title>
        <authorList>
            <person name="Klenk H.-P."/>
        </authorList>
    </citation>
    <scope>NUCLEOTIDE SEQUENCE [LARGE SCALE GENOMIC DNA]</scope>
    <source>
        <strain evidence="4 5">DSM 19082</strain>
    </source>
</reference>
<dbReference type="GO" id="GO:0032259">
    <property type="term" value="P:methylation"/>
    <property type="evidence" value="ECO:0007669"/>
    <property type="project" value="UniProtKB-KW"/>
</dbReference>
<dbReference type="InterPro" id="IPR006222">
    <property type="entry name" value="GCVT_N"/>
</dbReference>
<dbReference type="InterPro" id="IPR027266">
    <property type="entry name" value="TrmE/GcvT-like"/>
</dbReference>
<dbReference type="PANTHER" id="PTHR43757:SF2">
    <property type="entry name" value="AMINOMETHYLTRANSFERASE, MITOCHONDRIAL"/>
    <property type="match status" value="1"/>
</dbReference>
<feature type="binding site" evidence="1">
    <location>
        <position position="202"/>
    </location>
    <ligand>
        <name>substrate</name>
    </ligand>
</feature>
<dbReference type="EMBL" id="JACCBF010000001">
    <property type="protein sequence ID" value="NYD28861.1"/>
    <property type="molecule type" value="Genomic_DNA"/>
</dbReference>
<dbReference type="AlphaFoldDB" id="A0A852R5I9"/>
<dbReference type="Pfam" id="PF08669">
    <property type="entry name" value="GCV_T_C"/>
    <property type="match status" value="1"/>
</dbReference>
<evidence type="ECO:0000313" key="4">
    <source>
        <dbReference type="EMBL" id="NYD28861.1"/>
    </source>
</evidence>
<comment type="caution">
    <text evidence="4">The sequence shown here is derived from an EMBL/GenBank/DDBJ whole genome shotgun (WGS) entry which is preliminary data.</text>
</comment>
<dbReference type="SUPFAM" id="SSF103025">
    <property type="entry name" value="Folate-binding domain"/>
    <property type="match status" value="1"/>
</dbReference>
<dbReference type="InterPro" id="IPR028896">
    <property type="entry name" value="GcvT/YgfZ/DmdA"/>
</dbReference>
<sequence>MTIQTDALRSTPFSPRFPATTGESIDVYGFAVPLWYTDPETEYDAIRNRVALLEFSMLYKWDLTGADALAVADAVFSRNLRDLGPRRIAYGVVVTPDGYMLDDVTAAVLGEGHVRIIGGNPATGQALEVAGAGRDVQVAEIRDTLAVLSVQGPNSRALLQRLTDRDMSNEAFPYYTFDPATEIAGIPAHVNRMGFTAELGYEVMVPVERALELWDAVLAAGQDLGVQAAAAAALMQVRVEAGMIMGDVEYDETSTPFECRMGWAVDLEKADFQGRGALLAHKDDVRTRVVSVTLDCAPDVAERARLLHDGSEVGFVTMAVPSPALGGATLALARVAAPAARIGTELGLDGEVGRAVVVRTPVHDPERTRVRS</sequence>
<organism evidence="4 5">
    <name type="scientific">Nocardioides kongjuensis</name>
    <dbReference type="NCBI Taxonomy" id="349522"/>
    <lineage>
        <taxon>Bacteria</taxon>
        <taxon>Bacillati</taxon>
        <taxon>Actinomycetota</taxon>
        <taxon>Actinomycetes</taxon>
        <taxon>Propionibacteriales</taxon>
        <taxon>Nocardioidaceae</taxon>
        <taxon>Nocardioides</taxon>
    </lineage>
</organism>
<dbReference type="Proteomes" id="UP000582231">
    <property type="component" value="Unassembled WGS sequence"/>
</dbReference>
<evidence type="ECO:0000259" key="3">
    <source>
        <dbReference type="Pfam" id="PF08669"/>
    </source>
</evidence>
<name>A0A852R5I9_9ACTN</name>
<proteinExistence type="predicted"/>
<dbReference type="EC" id="2.1.2.10" evidence="4"/>
<evidence type="ECO:0000259" key="2">
    <source>
        <dbReference type="Pfam" id="PF01571"/>
    </source>
</evidence>
<dbReference type="GO" id="GO:0004047">
    <property type="term" value="F:aminomethyltransferase activity"/>
    <property type="evidence" value="ECO:0007669"/>
    <property type="project" value="UniProtKB-EC"/>
</dbReference>
<dbReference type="PANTHER" id="PTHR43757">
    <property type="entry name" value="AMINOMETHYLTRANSFERASE"/>
    <property type="match status" value="1"/>
</dbReference>
<keyword evidence="4" id="KW-0489">Methyltransferase</keyword>
<accession>A0A852R5I9</accession>
<protein>
    <submittedName>
        <fullName evidence="4">Aminomethyltransferase</fullName>
        <ecNumber evidence="4">2.1.2.10</ecNumber>
    </submittedName>
</protein>
<dbReference type="PIRSF" id="PIRSF006487">
    <property type="entry name" value="GcvT"/>
    <property type="match status" value="1"/>
</dbReference>
<dbReference type="InterPro" id="IPR013977">
    <property type="entry name" value="GcvT_C"/>
</dbReference>
<evidence type="ECO:0000313" key="5">
    <source>
        <dbReference type="Proteomes" id="UP000582231"/>
    </source>
</evidence>
<dbReference type="RefSeq" id="WP_179725088.1">
    <property type="nucleotide sequence ID" value="NZ_BAABEF010000001.1"/>
</dbReference>
<evidence type="ECO:0000256" key="1">
    <source>
        <dbReference type="PIRSR" id="PIRSR006487-1"/>
    </source>
</evidence>
<dbReference type="InterPro" id="IPR029043">
    <property type="entry name" value="GcvT/YgfZ_C"/>
</dbReference>
<dbReference type="GO" id="GO:0008168">
    <property type="term" value="F:methyltransferase activity"/>
    <property type="evidence" value="ECO:0007669"/>
    <property type="project" value="UniProtKB-KW"/>
</dbReference>
<keyword evidence="5" id="KW-1185">Reference proteome</keyword>